<feature type="compositionally biased region" description="Polar residues" evidence="5">
    <location>
        <begin position="343"/>
        <end position="365"/>
    </location>
</feature>
<keyword evidence="3" id="KW-0862">Zinc</keyword>
<evidence type="ECO:0000259" key="7">
    <source>
        <dbReference type="PROSITE" id="PS50174"/>
    </source>
</evidence>
<feature type="domain" description="G-patch" evidence="7">
    <location>
        <begin position="86"/>
        <end position="132"/>
    </location>
</feature>
<dbReference type="GO" id="GO:0003676">
    <property type="term" value="F:nucleic acid binding"/>
    <property type="evidence" value="ECO:0007669"/>
    <property type="project" value="InterPro"/>
</dbReference>
<protein>
    <recommendedName>
        <fullName evidence="10">G-patch domain-containing protein</fullName>
    </recommendedName>
</protein>
<dbReference type="OrthoDB" id="4822at2759"/>
<dbReference type="InterPro" id="IPR022755">
    <property type="entry name" value="Znf_C2H2_jaz"/>
</dbReference>
<dbReference type="AlphaFoldDB" id="A0A167QHK7"/>
<dbReference type="PANTHER" id="PTHR47251:SF1">
    <property type="entry name" value="FINGER DOMAIN PROTEIN, PUTATIVE (AFU_ORTHOLOGUE AFUA_3G04180)-RELATED"/>
    <property type="match status" value="1"/>
</dbReference>
<feature type="compositionally biased region" description="Pro residues" evidence="5">
    <location>
        <begin position="413"/>
        <end position="434"/>
    </location>
</feature>
<dbReference type="EMBL" id="KV417271">
    <property type="protein sequence ID" value="KZO99766.1"/>
    <property type="molecule type" value="Genomic_DNA"/>
</dbReference>
<keyword evidence="1" id="KW-0479">Metal-binding</keyword>
<evidence type="ECO:0000256" key="5">
    <source>
        <dbReference type="SAM" id="MobiDB-lite"/>
    </source>
</evidence>
<proteinExistence type="predicted"/>
<evidence type="ECO:0000256" key="3">
    <source>
        <dbReference type="ARBA" id="ARBA00022833"/>
    </source>
</evidence>
<dbReference type="Gene3D" id="3.30.160.60">
    <property type="entry name" value="Classic Zinc Finger"/>
    <property type="match status" value="1"/>
</dbReference>
<dbReference type="SUPFAM" id="SSF57667">
    <property type="entry name" value="beta-beta-alpha zinc fingers"/>
    <property type="match status" value="1"/>
</dbReference>
<keyword evidence="2 4" id="KW-0863">Zinc-finger</keyword>
<feature type="compositionally biased region" description="Basic and acidic residues" evidence="5">
    <location>
        <begin position="229"/>
        <end position="246"/>
    </location>
</feature>
<feature type="region of interest" description="Disordered" evidence="5">
    <location>
        <begin position="1"/>
        <end position="81"/>
    </location>
</feature>
<accession>A0A167QHK7</accession>
<dbReference type="SMART" id="SM00443">
    <property type="entry name" value="G_patch"/>
    <property type="match status" value="1"/>
</dbReference>
<reference evidence="8 9" key="1">
    <citation type="journal article" date="2016" name="Mol. Biol. Evol.">
        <title>Comparative Genomics of Early-Diverging Mushroom-Forming Fungi Provides Insights into the Origins of Lignocellulose Decay Capabilities.</title>
        <authorList>
            <person name="Nagy L.G."/>
            <person name="Riley R."/>
            <person name="Tritt A."/>
            <person name="Adam C."/>
            <person name="Daum C."/>
            <person name="Floudas D."/>
            <person name="Sun H."/>
            <person name="Yadav J.S."/>
            <person name="Pangilinan J."/>
            <person name="Larsson K.H."/>
            <person name="Matsuura K."/>
            <person name="Barry K."/>
            <person name="Labutti K."/>
            <person name="Kuo R."/>
            <person name="Ohm R.A."/>
            <person name="Bhattacharya S.S."/>
            <person name="Shirouzu T."/>
            <person name="Yoshinaga Y."/>
            <person name="Martin F.M."/>
            <person name="Grigoriev I.V."/>
            <person name="Hibbett D.S."/>
        </authorList>
    </citation>
    <scope>NUCLEOTIDE SEQUENCE [LARGE SCALE GENOMIC DNA]</scope>
    <source>
        <strain evidence="8 9">TUFC12733</strain>
    </source>
</reference>
<evidence type="ECO:0000256" key="1">
    <source>
        <dbReference type="ARBA" id="ARBA00022723"/>
    </source>
</evidence>
<feature type="compositionally biased region" description="Low complexity" evidence="5">
    <location>
        <begin position="474"/>
        <end position="484"/>
    </location>
</feature>
<evidence type="ECO:0008006" key="10">
    <source>
        <dbReference type="Google" id="ProtNLM"/>
    </source>
</evidence>
<feature type="compositionally biased region" description="Low complexity" evidence="5">
    <location>
        <begin position="315"/>
        <end position="327"/>
    </location>
</feature>
<dbReference type="GO" id="GO:0008270">
    <property type="term" value="F:zinc ion binding"/>
    <property type="evidence" value="ECO:0007669"/>
    <property type="project" value="UniProtKB-KW"/>
</dbReference>
<sequence>MSEATVARWRAIPLEHPAGSGSGERDKPSLKRPASEANDSEDDVSLISRSPSPPQREKRGGTHSTYEEDERGYGYEKPSLLTPIAPTNVGHALLLKMGWRTGEGLGPAGDGRKEPVPFVMKSDSLGLGKLTQELRIAQTTVERRREMESERLLRETAAEREVRESKVRREQAVQQEVKQQIRQFYCELCGKQYQTVAQFDEHERSYSHLHKQRMKEVQEQQRKAGSADVDSRREKERKREERELKKMAAAAGIKLPSSVPKPAVPSGSPVPPTDTAEEQPAKKGWKTFAATVTAPALGPPPSNAASGGFKKSGWAAVGPAAVSAAAGPSGGFTPSGPAPLATPASNSARTFQSAGYTTLDTSSPAQAGPERAPSQPGWNSERAPAQPAWSSQRPPARSRWAPVRADPSMSARPPEPPGLPPPPPEQAPPAPLAPPWAAFPGRARPPSPPGPPPPPPPGRAPQAPLPPPSRSRSDTSPGSRSGGRWATLPR</sequence>
<evidence type="ECO:0000313" key="8">
    <source>
        <dbReference type="EMBL" id="KZO99766.1"/>
    </source>
</evidence>
<dbReference type="InterPro" id="IPR036236">
    <property type="entry name" value="Znf_C2H2_sf"/>
</dbReference>
<evidence type="ECO:0000259" key="6">
    <source>
        <dbReference type="PROSITE" id="PS50157"/>
    </source>
</evidence>
<evidence type="ECO:0000313" key="9">
    <source>
        <dbReference type="Proteomes" id="UP000076738"/>
    </source>
</evidence>
<keyword evidence="9" id="KW-1185">Reference proteome</keyword>
<dbReference type="PROSITE" id="PS50174">
    <property type="entry name" value="G_PATCH"/>
    <property type="match status" value="1"/>
</dbReference>
<evidence type="ECO:0000256" key="2">
    <source>
        <dbReference type="ARBA" id="ARBA00022771"/>
    </source>
</evidence>
<evidence type="ECO:0000256" key="4">
    <source>
        <dbReference type="PROSITE-ProRule" id="PRU00042"/>
    </source>
</evidence>
<dbReference type="PROSITE" id="PS50157">
    <property type="entry name" value="ZINC_FINGER_C2H2_2"/>
    <property type="match status" value="1"/>
</dbReference>
<feature type="domain" description="C2H2-type" evidence="6">
    <location>
        <begin position="184"/>
        <end position="213"/>
    </location>
</feature>
<dbReference type="InterPro" id="IPR000467">
    <property type="entry name" value="G_patch_dom"/>
</dbReference>
<dbReference type="Pfam" id="PF01585">
    <property type="entry name" value="G-patch"/>
    <property type="match status" value="1"/>
</dbReference>
<feature type="region of interest" description="Disordered" evidence="5">
    <location>
        <begin position="207"/>
        <end position="490"/>
    </location>
</feature>
<dbReference type="Pfam" id="PF12171">
    <property type="entry name" value="zf-C2H2_jaz"/>
    <property type="match status" value="1"/>
</dbReference>
<name>A0A167QHK7_CALVF</name>
<dbReference type="PROSITE" id="PS00028">
    <property type="entry name" value="ZINC_FINGER_C2H2_1"/>
    <property type="match status" value="1"/>
</dbReference>
<organism evidence="8 9">
    <name type="scientific">Calocera viscosa (strain TUFC12733)</name>
    <dbReference type="NCBI Taxonomy" id="1330018"/>
    <lineage>
        <taxon>Eukaryota</taxon>
        <taxon>Fungi</taxon>
        <taxon>Dikarya</taxon>
        <taxon>Basidiomycota</taxon>
        <taxon>Agaricomycotina</taxon>
        <taxon>Dacrymycetes</taxon>
        <taxon>Dacrymycetales</taxon>
        <taxon>Dacrymycetaceae</taxon>
        <taxon>Calocera</taxon>
    </lineage>
</organism>
<gene>
    <name evidence="8" type="ORF">CALVIDRAFT_561093</name>
</gene>
<dbReference type="Proteomes" id="UP000076738">
    <property type="component" value="Unassembled WGS sequence"/>
</dbReference>
<dbReference type="STRING" id="1330018.A0A167QHK7"/>
<feature type="compositionally biased region" description="Pro residues" evidence="5">
    <location>
        <begin position="443"/>
        <end position="469"/>
    </location>
</feature>
<dbReference type="PANTHER" id="PTHR47251">
    <property type="entry name" value="FINGER DOMAIN PROTEIN, PUTATIVE (AFU_ORTHOLOGUE AFUA_3G04180)-RELATED"/>
    <property type="match status" value="1"/>
</dbReference>
<dbReference type="InterPro" id="IPR013087">
    <property type="entry name" value="Znf_C2H2_type"/>
</dbReference>